<dbReference type="EMBL" id="KY052842">
    <property type="protein sequence ID" value="ASF00570.1"/>
    <property type="molecule type" value="Genomic_DNA"/>
</dbReference>
<name>A0A218MMP9_9VIRU</name>
<reference evidence="1" key="1">
    <citation type="submission" date="2016-10" db="EMBL/GenBank/DDBJ databases">
        <authorList>
            <person name="Varghese N."/>
        </authorList>
    </citation>
    <scope>NUCLEOTIDE SEQUENCE</scope>
</reference>
<reference evidence="1" key="2">
    <citation type="journal article" date="2017" name="Nat. Commun.">
        <title>Single-virus genomics reveals hidden cosmopolitan and abundant viruses.</title>
        <authorList>
            <person name="Martinez-Hernandez F."/>
            <person name="Fornas O."/>
            <person name="Lluesma Gomez M."/>
            <person name="Bolduc B."/>
            <person name="de la Cruz Pena M.J."/>
            <person name="Martinez J.M."/>
            <person name="Anton J."/>
            <person name="Gasol J.M."/>
            <person name="Rosselli R."/>
            <person name="Rodriguez-Valera F."/>
            <person name="Sullivan M.B."/>
            <person name="Acinas S.G."/>
            <person name="Martinez-Garcia M."/>
        </authorList>
    </citation>
    <scope>NUCLEOTIDE SEQUENCE</scope>
</reference>
<protein>
    <submittedName>
        <fullName evidence="1">Uncharacterized protein</fullName>
    </submittedName>
</protein>
<evidence type="ECO:0000313" key="1">
    <source>
        <dbReference type="EMBL" id="ASF00570.1"/>
    </source>
</evidence>
<organism evidence="1">
    <name type="scientific">uncultured virus</name>
    <dbReference type="NCBI Taxonomy" id="340016"/>
    <lineage>
        <taxon>Viruses</taxon>
        <taxon>environmental samples</taxon>
    </lineage>
</organism>
<proteinExistence type="predicted"/>
<accession>A0A218MMP9</accession>
<sequence>MSYNIPKPPQTTGIPAIEVSFKVGPLPKKRGRKRTKKQYFTKDTDLAIKEYLNSKNQTERDYIFKHRIHYAFYKLAENLIHTFKFYYTEVDDIEDLKHEVICFLLEKLDYFKPEKGSKAFSYFSIVGKNYLILYNNNNYKKKKSKVDVLAADEDDGVIRQLGRDGRKKEIKDFIDYFTLYIDKHMFTLFKKDKDRKVCDAINILFKRRENLEIFNKKALYIYIREMTQVDTPVITKVTKSLKKLYKKLYNEYITTGYVKV</sequence>